<evidence type="ECO:0000313" key="1">
    <source>
        <dbReference type="EMBL" id="EJX09989.1"/>
    </source>
</evidence>
<proteinExistence type="predicted"/>
<sequence length="83" mass="9564">MRQIELNENELEYVRRLRAGERFKLYGFVEARVVPIHAGSLTKHCDDCVAGDCVMPGRNRCPLLLACVAHRREDGQSVYFERV</sequence>
<comment type="caution">
    <text evidence="1">The sequence shown here is derived from an EMBL/GenBank/DDBJ whole genome shotgun (WGS) entry which is preliminary data.</text>
</comment>
<name>J9GQB2_9ZZZZ</name>
<dbReference type="AlphaFoldDB" id="J9GQB2"/>
<organism evidence="1">
    <name type="scientific">gut metagenome</name>
    <dbReference type="NCBI Taxonomy" id="749906"/>
    <lineage>
        <taxon>unclassified sequences</taxon>
        <taxon>metagenomes</taxon>
        <taxon>organismal metagenomes</taxon>
    </lineage>
</organism>
<dbReference type="EMBL" id="AMCI01000275">
    <property type="protein sequence ID" value="EJX09989.1"/>
    <property type="molecule type" value="Genomic_DNA"/>
</dbReference>
<gene>
    <name evidence="1" type="ORF">EVA_01902</name>
</gene>
<accession>J9GQB2</accession>
<protein>
    <submittedName>
        <fullName evidence="1">Uncharacterized protein</fullName>
    </submittedName>
</protein>
<reference evidence="1" key="1">
    <citation type="journal article" date="2012" name="PLoS ONE">
        <title>Gene sets for utilization of primary and secondary nutrition supplies in the distal gut of endangered iberian lynx.</title>
        <authorList>
            <person name="Alcaide M."/>
            <person name="Messina E."/>
            <person name="Richter M."/>
            <person name="Bargiela R."/>
            <person name="Peplies J."/>
            <person name="Huws S.A."/>
            <person name="Newbold C.J."/>
            <person name="Golyshin P.N."/>
            <person name="Simon M.A."/>
            <person name="Lopez G."/>
            <person name="Yakimov M.M."/>
            <person name="Ferrer M."/>
        </authorList>
    </citation>
    <scope>NUCLEOTIDE SEQUENCE</scope>
</reference>